<dbReference type="AlphaFoldDB" id="A0A1W6ZSL8"/>
<name>A0A1W6ZSL8_9HYPH</name>
<accession>A0A1W6ZSL8</accession>
<sequence>MKKMNWVKPQSAYDSMQAWRAKRQAAVAEFESLSTATASAFSAAWSNQISGLGELAANAALQRVSAEGKAKIDAATSSIDVSA</sequence>
<evidence type="ECO:0000313" key="2">
    <source>
        <dbReference type="Proteomes" id="UP000194137"/>
    </source>
</evidence>
<gene>
    <name evidence="1" type="ORF">CAK95_12035</name>
</gene>
<dbReference type="KEGG" id="psin:CAK95_12035"/>
<reference evidence="1 2" key="1">
    <citation type="submission" date="2017-05" db="EMBL/GenBank/DDBJ databases">
        <title>Full genome sequence of Pseudorhodoplanes sinuspersici.</title>
        <authorList>
            <person name="Dastgheib S.M.M."/>
            <person name="Shavandi M."/>
            <person name="Tirandaz H."/>
        </authorList>
    </citation>
    <scope>NUCLEOTIDE SEQUENCE [LARGE SCALE GENOMIC DNA]</scope>
    <source>
        <strain evidence="1 2">RIPI110</strain>
    </source>
</reference>
<evidence type="ECO:0000313" key="1">
    <source>
        <dbReference type="EMBL" id="ARP99734.1"/>
    </source>
</evidence>
<proteinExistence type="predicted"/>
<protein>
    <submittedName>
        <fullName evidence="1">Uncharacterized protein</fullName>
    </submittedName>
</protein>
<keyword evidence="2" id="KW-1185">Reference proteome</keyword>
<dbReference type="EMBL" id="CP021112">
    <property type="protein sequence ID" value="ARP99734.1"/>
    <property type="molecule type" value="Genomic_DNA"/>
</dbReference>
<dbReference type="Proteomes" id="UP000194137">
    <property type="component" value="Chromosome"/>
</dbReference>
<organism evidence="1 2">
    <name type="scientific">Pseudorhodoplanes sinuspersici</name>
    <dbReference type="NCBI Taxonomy" id="1235591"/>
    <lineage>
        <taxon>Bacteria</taxon>
        <taxon>Pseudomonadati</taxon>
        <taxon>Pseudomonadota</taxon>
        <taxon>Alphaproteobacteria</taxon>
        <taxon>Hyphomicrobiales</taxon>
        <taxon>Pseudorhodoplanes</taxon>
    </lineage>
</organism>
<dbReference type="STRING" id="1235591.CAK95_12035"/>